<dbReference type="OrthoDB" id="306257at2759"/>
<evidence type="ECO:0000313" key="1">
    <source>
        <dbReference type="EMBL" id="CDW82887.1"/>
    </source>
</evidence>
<dbReference type="Proteomes" id="UP000039865">
    <property type="component" value="Unassembled WGS sequence"/>
</dbReference>
<accession>A0A078ANL0</accession>
<dbReference type="AlphaFoldDB" id="A0A078ANL0"/>
<name>A0A078ANL0_STYLE</name>
<proteinExistence type="predicted"/>
<protein>
    <submittedName>
        <fullName evidence="1">Uncharacterized protein</fullName>
    </submittedName>
</protein>
<dbReference type="SUPFAM" id="SSF144122">
    <property type="entry name" value="Tim10-like"/>
    <property type="match status" value="1"/>
</dbReference>
<gene>
    <name evidence="1" type="primary">Contig10152.g10851</name>
    <name evidence="1" type="ORF">STYLEM_11923</name>
</gene>
<organism evidence="1 2">
    <name type="scientific">Stylonychia lemnae</name>
    <name type="common">Ciliate</name>
    <dbReference type="NCBI Taxonomy" id="5949"/>
    <lineage>
        <taxon>Eukaryota</taxon>
        <taxon>Sar</taxon>
        <taxon>Alveolata</taxon>
        <taxon>Ciliophora</taxon>
        <taxon>Intramacronucleata</taxon>
        <taxon>Spirotrichea</taxon>
        <taxon>Stichotrichia</taxon>
        <taxon>Sporadotrichida</taxon>
        <taxon>Oxytrichidae</taxon>
        <taxon>Stylonychinae</taxon>
        <taxon>Stylonychia</taxon>
    </lineage>
</organism>
<dbReference type="InParanoid" id="A0A078ANL0"/>
<reference evidence="1 2" key="1">
    <citation type="submission" date="2014-06" db="EMBL/GenBank/DDBJ databases">
        <authorList>
            <person name="Swart Estienne"/>
        </authorList>
    </citation>
    <scope>NUCLEOTIDE SEQUENCE [LARGE SCALE GENOMIC DNA]</scope>
    <source>
        <strain evidence="1 2">130c</strain>
    </source>
</reference>
<sequence>MEKQYNLSVIASDLKKTFTHDLAASTLLKCTQSCFLSLKEDTLLPTEERCLRNCFVKSANFNDYMENEMRYTLRNM</sequence>
<dbReference type="EMBL" id="CCKQ01011336">
    <property type="protein sequence ID" value="CDW82887.1"/>
    <property type="molecule type" value="Genomic_DNA"/>
</dbReference>
<keyword evidence="2" id="KW-1185">Reference proteome</keyword>
<dbReference type="InterPro" id="IPR035427">
    <property type="entry name" value="Tim10-like_dom_sf"/>
</dbReference>
<evidence type="ECO:0000313" key="2">
    <source>
        <dbReference type="Proteomes" id="UP000039865"/>
    </source>
</evidence>